<evidence type="ECO:0000313" key="1">
    <source>
        <dbReference type="Proteomes" id="UP000887580"/>
    </source>
</evidence>
<protein>
    <submittedName>
        <fullName evidence="2">Ion transport domain-containing protein</fullName>
    </submittedName>
</protein>
<proteinExistence type="predicted"/>
<accession>A0AC35GKX5</accession>
<sequence length="248" mass="28782">MLFKIFESFVKTIHIWVLAGLCFSASFKILIKENSLPWQPATNSTSSFLAMLVTFTKVSAMMTGELNADDILKENNWIANILLIIFEGLIVIILTNFMVSLAVGDVNDLRDTAEERVIIAKIWHFITVDSYYKSLSCLIPFLKKWDRKVIKNNVVFIHKKGDYIFNVYEDFSNVIFPANDENDSTFYAFNENSVTPNVAFLINETIKNTLLNEKDREDKICKIKRWLFGLNWSSAIKDVKKREFRFLF</sequence>
<evidence type="ECO:0000313" key="2">
    <source>
        <dbReference type="WBParaSite" id="PS1159_v2.g6155.t1"/>
    </source>
</evidence>
<name>A0AC35GKX5_9BILA</name>
<organism evidence="1 2">
    <name type="scientific">Panagrolaimus sp. PS1159</name>
    <dbReference type="NCBI Taxonomy" id="55785"/>
    <lineage>
        <taxon>Eukaryota</taxon>
        <taxon>Metazoa</taxon>
        <taxon>Ecdysozoa</taxon>
        <taxon>Nematoda</taxon>
        <taxon>Chromadorea</taxon>
        <taxon>Rhabditida</taxon>
        <taxon>Tylenchina</taxon>
        <taxon>Panagrolaimomorpha</taxon>
        <taxon>Panagrolaimoidea</taxon>
        <taxon>Panagrolaimidae</taxon>
        <taxon>Panagrolaimus</taxon>
    </lineage>
</organism>
<dbReference type="WBParaSite" id="PS1159_v2.g6155.t1">
    <property type="protein sequence ID" value="PS1159_v2.g6155.t1"/>
    <property type="gene ID" value="PS1159_v2.g6155"/>
</dbReference>
<dbReference type="Proteomes" id="UP000887580">
    <property type="component" value="Unplaced"/>
</dbReference>
<reference evidence="2" key="1">
    <citation type="submission" date="2022-11" db="UniProtKB">
        <authorList>
            <consortium name="WormBaseParasite"/>
        </authorList>
    </citation>
    <scope>IDENTIFICATION</scope>
</reference>